<gene>
    <name evidence="2" type="ORF">EHT25_30500</name>
</gene>
<feature type="domain" description="NADP-dependent oxidoreductase" evidence="1">
    <location>
        <begin position="32"/>
        <end position="298"/>
    </location>
</feature>
<accession>A0A3P1BBI2</accession>
<dbReference type="CDD" id="cd19097">
    <property type="entry name" value="AKR_unchar"/>
    <property type="match status" value="1"/>
</dbReference>
<dbReference type="AlphaFoldDB" id="A0A3P1BBI2"/>
<dbReference type="Gene3D" id="3.20.20.100">
    <property type="entry name" value="NADP-dependent oxidoreductase domain"/>
    <property type="match status" value="1"/>
</dbReference>
<dbReference type="SUPFAM" id="SSF51430">
    <property type="entry name" value="NAD(P)-linked oxidoreductase"/>
    <property type="match status" value="1"/>
</dbReference>
<comment type="caution">
    <text evidence="2">The sequence shown here is derived from an EMBL/GenBank/DDBJ whole genome shotgun (WGS) entry which is preliminary data.</text>
</comment>
<dbReference type="Proteomes" id="UP000271925">
    <property type="component" value="Unassembled WGS sequence"/>
</dbReference>
<name>A0A3P1BBI2_9BACT</name>
<evidence type="ECO:0000313" key="2">
    <source>
        <dbReference type="EMBL" id="RRA98003.1"/>
    </source>
</evidence>
<dbReference type="Pfam" id="PF00248">
    <property type="entry name" value="Aldo_ket_red"/>
    <property type="match status" value="1"/>
</dbReference>
<dbReference type="EMBL" id="RQJO01000016">
    <property type="protein sequence ID" value="RRA98003.1"/>
    <property type="molecule type" value="Genomic_DNA"/>
</dbReference>
<sequence length="318" mass="34929">MRKKPLGKTGITVSELAFGGVEIGMPYGIGVKSQADMITESEAVQLLHTAIESGVNFFDTARLYGNSETIMGKAFQDRRGQVILETKCRQLRDTNGDLPDGATLKKIIKTSLLESLTALQTDYVDVYMLHQADLGILENDEIARIFTDLKAQGAIRSMGVSTYAVEETRKAIETGVWDVVQLPFNLMDQRQAALFDQAAENGVGIVVRSVLLKGLLTSKGQQLHPALANVENHLRRFDELVQTGFPNLSTLAIRFVASFPAVSSLLVGIDNQDYLNQSLASINGPHLSVETMARAKALAFPDPAFLDLPYWDRMGWLN</sequence>
<proteinExistence type="predicted"/>
<dbReference type="InterPro" id="IPR036812">
    <property type="entry name" value="NAD(P)_OxRdtase_dom_sf"/>
</dbReference>
<evidence type="ECO:0000259" key="1">
    <source>
        <dbReference type="Pfam" id="PF00248"/>
    </source>
</evidence>
<organism evidence="2 3">
    <name type="scientific">Larkinella rosea</name>
    <dbReference type="NCBI Taxonomy" id="2025312"/>
    <lineage>
        <taxon>Bacteria</taxon>
        <taxon>Pseudomonadati</taxon>
        <taxon>Bacteroidota</taxon>
        <taxon>Cytophagia</taxon>
        <taxon>Cytophagales</taxon>
        <taxon>Spirosomataceae</taxon>
        <taxon>Larkinella</taxon>
    </lineage>
</organism>
<dbReference type="InterPro" id="IPR020471">
    <property type="entry name" value="AKR"/>
</dbReference>
<reference evidence="2 3" key="1">
    <citation type="submission" date="2018-11" db="EMBL/GenBank/DDBJ databases">
        <authorList>
            <person name="Zhou Z."/>
            <person name="Wang G."/>
        </authorList>
    </citation>
    <scope>NUCLEOTIDE SEQUENCE [LARGE SCALE GENOMIC DNA]</scope>
    <source>
        <strain evidence="2 3">KCTC52004</strain>
    </source>
</reference>
<dbReference type="GO" id="GO:0016491">
    <property type="term" value="F:oxidoreductase activity"/>
    <property type="evidence" value="ECO:0007669"/>
    <property type="project" value="InterPro"/>
</dbReference>
<dbReference type="InterPro" id="IPR053135">
    <property type="entry name" value="AKR2_Oxidoreductase"/>
</dbReference>
<keyword evidence="3" id="KW-1185">Reference proteome</keyword>
<protein>
    <submittedName>
        <fullName evidence="2">Aldo/keto reductase</fullName>
    </submittedName>
</protein>
<dbReference type="OrthoDB" id="9773828at2"/>
<dbReference type="PANTHER" id="PTHR43312:SF1">
    <property type="entry name" value="NADP-DEPENDENT OXIDOREDUCTASE DOMAIN-CONTAINING PROTEIN"/>
    <property type="match status" value="1"/>
</dbReference>
<dbReference type="PANTHER" id="PTHR43312">
    <property type="entry name" value="D-THREO-ALDOSE 1-DEHYDROGENASE"/>
    <property type="match status" value="1"/>
</dbReference>
<dbReference type="InterPro" id="IPR023210">
    <property type="entry name" value="NADP_OxRdtase_dom"/>
</dbReference>
<dbReference type="PRINTS" id="PR00069">
    <property type="entry name" value="ALDKETRDTASE"/>
</dbReference>
<evidence type="ECO:0000313" key="3">
    <source>
        <dbReference type="Proteomes" id="UP000271925"/>
    </source>
</evidence>
<dbReference type="RefSeq" id="WP_124879242.1">
    <property type="nucleotide sequence ID" value="NZ_RQJO01000016.1"/>
</dbReference>